<keyword evidence="2" id="KW-0255">Endonuclease</keyword>
<name>A0A6N7XXK0_9FIRM</name>
<dbReference type="PANTHER" id="PTHR30015:SF6">
    <property type="entry name" value="SLL1429 PROTEIN"/>
    <property type="match status" value="1"/>
</dbReference>
<dbReference type="SUPFAM" id="SSF52980">
    <property type="entry name" value="Restriction endonuclease-like"/>
    <property type="match status" value="1"/>
</dbReference>
<gene>
    <name evidence="2" type="ORF">FYJ83_07000</name>
</gene>
<dbReference type="InterPro" id="IPR007560">
    <property type="entry name" value="Restrct_endonuc_IV_Mrr"/>
</dbReference>
<dbReference type="AlphaFoldDB" id="A0A6N7XXK0"/>
<dbReference type="PANTHER" id="PTHR30015">
    <property type="entry name" value="MRR RESTRICTION SYSTEM PROTEIN"/>
    <property type="match status" value="1"/>
</dbReference>
<dbReference type="Gene3D" id="3.40.1350.10">
    <property type="match status" value="1"/>
</dbReference>
<dbReference type="GO" id="GO:0009307">
    <property type="term" value="P:DNA restriction-modification system"/>
    <property type="evidence" value="ECO:0007669"/>
    <property type="project" value="InterPro"/>
</dbReference>
<comment type="caution">
    <text evidence="2">The sequence shown here is derived from an EMBL/GenBank/DDBJ whole genome shotgun (WGS) entry which is preliminary data.</text>
</comment>
<proteinExistence type="predicted"/>
<feature type="domain" description="Restriction endonuclease type IV Mrr" evidence="1">
    <location>
        <begin position="691"/>
        <end position="796"/>
    </location>
</feature>
<protein>
    <submittedName>
        <fullName evidence="2">Restriction endonuclease</fullName>
    </submittedName>
</protein>
<dbReference type="GO" id="GO:0015666">
    <property type="term" value="F:restriction endodeoxyribonuclease activity"/>
    <property type="evidence" value="ECO:0007669"/>
    <property type="project" value="TreeGrafter"/>
</dbReference>
<dbReference type="Proteomes" id="UP000469523">
    <property type="component" value="Unassembled WGS sequence"/>
</dbReference>
<evidence type="ECO:0000259" key="1">
    <source>
        <dbReference type="Pfam" id="PF04471"/>
    </source>
</evidence>
<dbReference type="Pfam" id="PF04471">
    <property type="entry name" value="Mrr_cat"/>
    <property type="match status" value="1"/>
</dbReference>
<keyword evidence="3" id="KW-1185">Reference proteome</keyword>
<accession>A0A6N7XXK0</accession>
<reference evidence="2 3" key="1">
    <citation type="submission" date="2019-09" db="EMBL/GenBank/DDBJ databases">
        <title>In-depth cultivation of the pig gut microbiome towards novel bacterial diversity and tailored functional studies.</title>
        <authorList>
            <person name="Wylensek D."/>
            <person name="Hitch T.C.A."/>
            <person name="Clavel T."/>
        </authorList>
    </citation>
    <scope>NUCLEOTIDE SEQUENCE [LARGE SCALE GENOMIC DNA]</scope>
    <source>
        <strain evidence="2 3">WCA3-693-APC-4?</strain>
    </source>
</reference>
<dbReference type="EMBL" id="VUNQ01000012">
    <property type="protein sequence ID" value="MSU01215.1"/>
    <property type="molecule type" value="Genomic_DNA"/>
</dbReference>
<evidence type="ECO:0000313" key="2">
    <source>
        <dbReference type="EMBL" id="MSU01215.1"/>
    </source>
</evidence>
<sequence>MFKNLFKGLSKNNENMRNREKKLVTNAVPKKELQSLITHENNMSMDIENELKQHVDEEIQITKGTLVNDDNLTLEKPAKKTTEKFTEYKLFYRDNFLKCKSINEVLDTYLKYTDSDNIMDEIRLRYVSMYLFNTSLSNDKLEIIDLKSLLTKRLSETDIENELKQQGLDEEIQITKGASVNDDNLTLEKPAQKSTEKLIKYKLFYKDKFVNCKSINDVLDTYLKYTDSNDMMEEIRLRYVSMYLFNTGLSNDKLNIKDLKSLLAKRLSGDRKVDDTVMLDDNNILNGKLYSEIKLHFKDEIHKLHQAGQDANIDRLLISLFLHYEVEAIDSVVFLRSLLRVIKDMDLSKIDTEDNYFGSYLKQRILNIKDTEFWQEDEERFYRCEILIIGRYIMVKTKGFVHIISNLKEGPMYINVTSINNNTLFNLNIDGTVFVTNAWDRDKILNYFNFVNDEILEEVNQKVNTIVKEVENVSLELIAVIENFLNIMPLNILLDRDLYIAFEHLISFNSFVAQQLLDSNSEQRDNIIDKLRGDANFYNNLQSFIDENYKKLVKIAGKYINTAEEYHSSVIWKLIRKSSLQFISEYWKNEYGIYIKDDIQATDLSEYVDAYCRCLDIPTKNIVTVGSFTYYLMGRDMFPTEIERNFVQCNIYLIEKILQKIEELELEIFENRLTNRQVQKSVKYSINDVDLMDGHEFERFVSLLFTKMGYMTEITKGSGDQGMDVIAEKNGSRIGIQAKCYSSKVTNKAVQEIFTSLNYYNCNKGMVITNNYFTESALELAQSNNIVLWDRDILKRKIDEIFN</sequence>
<dbReference type="InterPro" id="IPR052906">
    <property type="entry name" value="Type_IV_Methyl-Rstrct_Enzyme"/>
</dbReference>
<organism evidence="2 3">
    <name type="scientific">Tissierella pigra</name>
    <dbReference type="NCBI Taxonomy" id="2607614"/>
    <lineage>
        <taxon>Bacteria</taxon>
        <taxon>Bacillati</taxon>
        <taxon>Bacillota</taxon>
        <taxon>Tissierellia</taxon>
        <taxon>Tissierellales</taxon>
        <taxon>Tissierellaceae</taxon>
        <taxon>Tissierella</taxon>
    </lineage>
</organism>
<dbReference type="GO" id="GO:0003677">
    <property type="term" value="F:DNA binding"/>
    <property type="evidence" value="ECO:0007669"/>
    <property type="project" value="InterPro"/>
</dbReference>
<keyword evidence="2" id="KW-0378">Hydrolase</keyword>
<dbReference type="InterPro" id="IPR011856">
    <property type="entry name" value="tRNA_endonuc-like_dom_sf"/>
</dbReference>
<dbReference type="InterPro" id="IPR011335">
    <property type="entry name" value="Restrct_endonuc-II-like"/>
</dbReference>
<evidence type="ECO:0000313" key="3">
    <source>
        <dbReference type="Proteomes" id="UP000469523"/>
    </source>
</evidence>
<keyword evidence="2" id="KW-0540">Nuclease</keyword>
<dbReference type="RefSeq" id="WP_154439632.1">
    <property type="nucleotide sequence ID" value="NZ_JAHLPJ010000001.1"/>
</dbReference>